<evidence type="ECO:0000256" key="1">
    <source>
        <dbReference type="ARBA" id="ARBA00007879"/>
    </source>
</evidence>
<comment type="similarity">
    <text evidence="1">Belongs to the alkB family.</text>
</comment>
<dbReference type="PANTHER" id="PTHR12463">
    <property type="entry name" value="OXYGENASE-RELATED"/>
    <property type="match status" value="1"/>
</dbReference>
<dbReference type="EMBL" id="HBFM01033185">
    <property type="protein sequence ID" value="CAD8792201.1"/>
    <property type="molecule type" value="Transcribed_RNA"/>
</dbReference>
<dbReference type="AlphaFoldDB" id="A0A7S0YTG5"/>
<protein>
    <recommendedName>
        <fullName evidence="3">Fe2OG dioxygenase domain-containing protein</fullName>
    </recommendedName>
</protein>
<name>A0A7S0YTG5_9CHLO</name>
<dbReference type="Gene3D" id="2.60.120.590">
    <property type="entry name" value="Alpha-ketoglutarate-dependent dioxygenase AlkB-like"/>
    <property type="match status" value="1"/>
</dbReference>
<accession>A0A7S0YTG5</accession>
<dbReference type="SUPFAM" id="SSF51197">
    <property type="entry name" value="Clavaminate synthase-like"/>
    <property type="match status" value="1"/>
</dbReference>
<evidence type="ECO:0008006" key="3">
    <source>
        <dbReference type="Google" id="ProtNLM"/>
    </source>
</evidence>
<dbReference type="InterPro" id="IPR032857">
    <property type="entry name" value="ALKBH4"/>
</dbReference>
<sequence length="321" mass="36695">MGFFKKLIVTTGTAAVAANVYAYYWAQPKYHTMPEYSGPVTTSHNGIRHVAPGSPVVAPENNPGVRLYDDFISPKEREQLLKELQPIKKKYGISLIQAQHAAIYRWQMSFLRNPPQVNMTRITGRHEDEKQVVPPWRYGDEFREDQLPPNIKKIADRIRAIPGLNLGKLRDVTINYRHSHFFRLDPHLDPSLDGENICIVGVDSDTVLTLCPLNYWNLTQAIDMIKGLLTMEDERLHVRKQSKQSWTDQDVDVLVRKGGMVIMSADARWTWTHGTRLGVEVDGRSGLHDWFGEESNVVLRNPERHSVVFAFDKPENAESNV</sequence>
<dbReference type="GO" id="GO:0070988">
    <property type="term" value="P:demethylation"/>
    <property type="evidence" value="ECO:0007669"/>
    <property type="project" value="InterPro"/>
</dbReference>
<dbReference type="GO" id="GO:0016491">
    <property type="term" value="F:oxidoreductase activity"/>
    <property type="evidence" value="ECO:0007669"/>
    <property type="project" value="TreeGrafter"/>
</dbReference>
<reference evidence="2" key="1">
    <citation type="submission" date="2021-01" db="EMBL/GenBank/DDBJ databases">
        <authorList>
            <person name="Corre E."/>
            <person name="Pelletier E."/>
            <person name="Niang G."/>
            <person name="Scheremetjew M."/>
            <person name="Finn R."/>
            <person name="Kale V."/>
            <person name="Holt S."/>
            <person name="Cochrane G."/>
            <person name="Meng A."/>
            <person name="Brown T."/>
            <person name="Cohen L."/>
        </authorList>
    </citation>
    <scope>NUCLEOTIDE SEQUENCE</scope>
    <source>
        <strain evidence="2">SAG 63-3</strain>
    </source>
</reference>
<gene>
    <name evidence="2" type="ORF">PPAR00522_LOCUS21696</name>
</gene>
<dbReference type="PANTHER" id="PTHR12463:SF1">
    <property type="entry name" value="2-OXOGLUTARATE AND FE-DEPENDENT OXYGENASE FAMILY PROTEIN"/>
    <property type="match status" value="1"/>
</dbReference>
<proteinExistence type="inferred from homology"/>
<dbReference type="GO" id="GO:0032451">
    <property type="term" value="F:demethylase activity"/>
    <property type="evidence" value="ECO:0007669"/>
    <property type="project" value="TreeGrafter"/>
</dbReference>
<organism evidence="2">
    <name type="scientific">Polytomella parva</name>
    <dbReference type="NCBI Taxonomy" id="51329"/>
    <lineage>
        <taxon>Eukaryota</taxon>
        <taxon>Viridiplantae</taxon>
        <taxon>Chlorophyta</taxon>
        <taxon>core chlorophytes</taxon>
        <taxon>Chlorophyceae</taxon>
        <taxon>CS clade</taxon>
        <taxon>Chlamydomonadales</taxon>
        <taxon>Chlamydomonadaceae</taxon>
        <taxon>Polytomella</taxon>
    </lineage>
</organism>
<dbReference type="InterPro" id="IPR037151">
    <property type="entry name" value="AlkB-like_sf"/>
</dbReference>
<evidence type="ECO:0000313" key="2">
    <source>
        <dbReference type="EMBL" id="CAD8792201.1"/>
    </source>
</evidence>